<dbReference type="InterPro" id="IPR045270">
    <property type="entry name" value="STKc_AGC"/>
</dbReference>
<keyword evidence="3" id="KW-0808">Transferase</keyword>
<dbReference type="PANTHER" id="PTHR24351">
    <property type="entry name" value="RIBOSOMAL PROTEIN S6 KINASE"/>
    <property type="match status" value="1"/>
</dbReference>
<evidence type="ECO:0000313" key="12">
    <source>
        <dbReference type="Proteomes" id="UP001642464"/>
    </source>
</evidence>
<evidence type="ECO:0000256" key="6">
    <source>
        <dbReference type="ARBA" id="ARBA00022840"/>
    </source>
</evidence>
<evidence type="ECO:0000256" key="4">
    <source>
        <dbReference type="ARBA" id="ARBA00022741"/>
    </source>
</evidence>
<organism evidence="11 12">
    <name type="scientific">Durusdinium trenchii</name>
    <dbReference type="NCBI Taxonomy" id="1381693"/>
    <lineage>
        <taxon>Eukaryota</taxon>
        <taxon>Sar</taxon>
        <taxon>Alveolata</taxon>
        <taxon>Dinophyceae</taxon>
        <taxon>Suessiales</taxon>
        <taxon>Symbiodiniaceae</taxon>
        <taxon>Durusdinium</taxon>
    </lineage>
</organism>
<keyword evidence="4 8" id="KW-0547">Nucleotide-binding</keyword>
<feature type="region of interest" description="Disordered" evidence="9">
    <location>
        <begin position="1"/>
        <end position="21"/>
    </location>
</feature>
<dbReference type="Gene3D" id="1.25.40.20">
    <property type="entry name" value="Ankyrin repeat-containing domain"/>
    <property type="match status" value="1"/>
</dbReference>
<dbReference type="GO" id="GO:0016301">
    <property type="term" value="F:kinase activity"/>
    <property type="evidence" value="ECO:0007669"/>
    <property type="project" value="UniProtKB-KW"/>
</dbReference>
<feature type="repeat" description="ANK" evidence="7">
    <location>
        <begin position="193"/>
        <end position="225"/>
    </location>
</feature>
<name>A0ABP0KA94_9DINO</name>
<dbReference type="PROSITE" id="PS50297">
    <property type="entry name" value="ANK_REP_REGION"/>
    <property type="match status" value="2"/>
</dbReference>
<evidence type="ECO:0000256" key="1">
    <source>
        <dbReference type="ARBA" id="ARBA00022527"/>
    </source>
</evidence>
<feature type="domain" description="Protein kinase" evidence="10">
    <location>
        <begin position="372"/>
        <end position="668"/>
    </location>
</feature>
<keyword evidence="12" id="KW-1185">Reference proteome</keyword>
<dbReference type="Pfam" id="PF12796">
    <property type="entry name" value="Ank_2"/>
    <property type="match status" value="1"/>
</dbReference>
<dbReference type="SMART" id="SM00248">
    <property type="entry name" value="ANK"/>
    <property type="match status" value="2"/>
</dbReference>
<evidence type="ECO:0000256" key="9">
    <source>
        <dbReference type="SAM" id="MobiDB-lite"/>
    </source>
</evidence>
<evidence type="ECO:0000256" key="5">
    <source>
        <dbReference type="ARBA" id="ARBA00022777"/>
    </source>
</evidence>
<dbReference type="EMBL" id="CAXAMM010010591">
    <property type="protein sequence ID" value="CAK9023729.1"/>
    <property type="molecule type" value="Genomic_DNA"/>
</dbReference>
<dbReference type="InterPro" id="IPR036770">
    <property type="entry name" value="Ankyrin_rpt-contain_sf"/>
</dbReference>
<feature type="region of interest" description="Disordered" evidence="9">
    <location>
        <begin position="327"/>
        <end position="363"/>
    </location>
</feature>
<dbReference type="InterPro" id="IPR008271">
    <property type="entry name" value="Ser/Thr_kinase_AS"/>
</dbReference>
<dbReference type="PROSITE" id="PS50088">
    <property type="entry name" value="ANK_REPEAT"/>
    <property type="match status" value="2"/>
</dbReference>
<evidence type="ECO:0000256" key="7">
    <source>
        <dbReference type="PROSITE-ProRule" id="PRU00023"/>
    </source>
</evidence>
<evidence type="ECO:0000256" key="8">
    <source>
        <dbReference type="PROSITE-ProRule" id="PRU10141"/>
    </source>
</evidence>
<dbReference type="SMART" id="SM00220">
    <property type="entry name" value="S_TKc"/>
    <property type="match status" value="1"/>
</dbReference>
<dbReference type="Proteomes" id="UP001642464">
    <property type="component" value="Unassembled WGS sequence"/>
</dbReference>
<keyword evidence="5 11" id="KW-0418">Kinase</keyword>
<gene>
    <name evidence="11" type="ORF">SCF082_LOCUS16319</name>
</gene>
<dbReference type="InterPro" id="IPR002110">
    <property type="entry name" value="Ankyrin_rpt"/>
</dbReference>
<dbReference type="SUPFAM" id="SSF56112">
    <property type="entry name" value="Protein kinase-like (PK-like)"/>
    <property type="match status" value="1"/>
</dbReference>
<dbReference type="InterPro" id="IPR000719">
    <property type="entry name" value="Prot_kinase_dom"/>
</dbReference>
<dbReference type="CDD" id="cd05123">
    <property type="entry name" value="STKc_AGC"/>
    <property type="match status" value="1"/>
</dbReference>
<reference evidence="11 12" key="1">
    <citation type="submission" date="2024-02" db="EMBL/GenBank/DDBJ databases">
        <authorList>
            <person name="Chen Y."/>
            <person name="Shah S."/>
            <person name="Dougan E. K."/>
            <person name="Thang M."/>
            <person name="Chan C."/>
        </authorList>
    </citation>
    <scope>NUCLEOTIDE SEQUENCE [LARGE SCALE GENOMIC DNA]</scope>
</reference>
<dbReference type="InterPro" id="IPR017441">
    <property type="entry name" value="Protein_kinase_ATP_BS"/>
</dbReference>
<dbReference type="Pfam" id="PF00069">
    <property type="entry name" value="Pkinase"/>
    <property type="match status" value="2"/>
</dbReference>
<keyword evidence="2" id="KW-0597">Phosphoprotein</keyword>
<evidence type="ECO:0000256" key="3">
    <source>
        <dbReference type="ARBA" id="ARBA00022679"/>
    </source>
</evidence>
<dbReference type="PROSITE" id="PS50011">
    <property type="entry name" value="PROTEIN_KINASE_DOM"/>
    <property type="match status" value="1"/>
</dbReference>
<evidence type="ECO:0000259" key="10">
    <source>
        <dbReference type="PROSITE" id="PS50011"/>
    </source>
</evidence>
<keyword evidence="7" id="KW-0040">ANK repeat</keyword>
<dbReference type="InterPro" id="IPR011009">
    <property type="entry name" value="Kinase-like_dom_sf"/>
</dbReference>
<dbReference type="PROSITE" id="PS00107">
    <property type="entry name" value="PROTEIN_KINASE_ATP"/>
    <property type="match status" value="1"/>
</dbReference>
<evidence type="ECO:0000256" key="2">
    <source>
        <dbReference type="ARBA" id="ARBA00022553"/>
    </source>
</evidence>
<dbReference type="PROSITE" id="PS00108">
    <property type="entry name" value="PROTEIN_KINASE_ST"/>
    <property type="match status" value="1"/>
</dbReference>
<keyword evidence="6 8" id="KW-0067">ATP-binding</keyword>
<accession>A0ABP0KA94</accession>
<proteinExistence type="predicted"/>
<keyword evidence="1" id="KW-0723">Serine/threonine-protein kinase</keyword>
<comment type="caution">
    <text evidence="11">The sequence shown here is derived from an EMBL/GenBank/DDBJ whole genome shotgun (WGS) entry which is preliminary data.</text>
</comment>
<dbReference type="Gene3D" id="1.10.510.10">
    <property type="entry name" value="Transferase(Phosphotransferase) domain 1"/>
    <property type="match status" value="1"/>
</dbReference>
<protein>
    <submittedName>
        <fullName evidence="11">Protein kinase 2 (PK2)</fullName>
    </submittedName>
</protein>
<dbReference type="Gene3D" id="3.30.200.20">
    <property type="entry name" value="Phosphorylase Kinase, domain 1"/>
    <property type="match status" value="2"/>
</dbReference>
<sequence>MGGASSRTCGHGAPHTAPRGPVRRLEVRGQVDHLGRRQTATTCAAPRALLEDLEDLRPDTSHRCQDGAEDDHLKDVLEETSNLPWAKLWRDYRRATDAWRSFADLAQQKNEQLFEAAKTGKSSVIVDLLGSTKESGLEGLEGSVGPLTAEAKGLYGRTALRHLAALSGQLESSEADGRALLSLGAKIDAQTDSGFTPFHLACRHGHLELADLLLQNGCDVSLQADQGETALHLAAQHGQSHLVNFLLANAPELYSVRRNNFGQRPVEVSLDATTALSFQHMASSVASSSSSFQCWEPMDQYAGRSLFQNVLLRNSRVDAVQRLSLGERGGRERPHRSRLAGAIRPGQPRPVGGVARRSQERSSDEVVGPKSFRILSLLGRGSFGEVFQVAQKSTGQIFAMKVLRKNKIIGRNLMRYALTERNLLSYIRHPFIVSWRSGLGIFWDAQCSANPNFGGLSDGALSARAAARFDFTMLFRHQAVALDHAQRGLVLVLQYYPGGNVSALLQREGHLPEALAKLYTAEVLLAIEHLHERNVVYRDLKPENIVLDEDGHAVLTDFGLSKEGVDALYGTKSFCGSVAYLAPEILSRQGHGRTVDLYGLGVLLYEFIEGSPPYYSRDRDTLFRNIVAASLSAPARCSLKCQQLIVALMQRDPAKRLGRDRTSDVRALGQKGG</sequence>
<evidence type="ECO:0000313" key="11">
    <source>
        <dbReference type="EMBL" id="CAK9023729.1"/>
    </source>
</evidence>
<feature type="binding site" evidence="8">
    <location>
        <position position="401"/>
    </location>
    <ligand>
        <name>ATP</name>
        <dbReference type="ChEBI" id="CHEBI:30616"/>
    </ligand>
</feature>
<feature type="repeat" description="ANK" evidence="7">
    <location>
        <begin position="226"/>
        <end position="258"/>
    </location>
</feature>
<dbReference type="SUPFAM" id="SSF48403">
    <property type="entry name" value="Ankyrin repeat"/>
    <property type="match status" value="1"/>
</dbReference>